<dbReference type="GO" id="GO:0090324">
    <property type="term" value="P:negative regulation of oxidative phosphorylation"/>
    <property type="evidence" value="ECO:0007669"/>
    <property type="project" value="InterPro"/>
</dbReference>
<dbReference type="Proteomes" id="UP000265703">
    <property type="component" value="Unassembled WGS sequence"/>
</dbReference>
<dbReference type="InterPro" id="IPR045296">
    <property type="entry name" value="Complex1_LYR_ETFRF1_LYRM5"/>
</dbReference>
<dbReference type="Pfam" id="PF05347">
    <property type="entry name" value="Complex1_LYR"/>
    <property type="match status" value="1"/>
</dbReference>
<dbReference type="InterPro" id="IPR008011">
    <property type="entry name" value="Complex1_LYR_dom"/>
</dbReference>
<feature type="domain" description="Complex 1 LYR protein" evidence="2">
    <location>
        <begin position="8"/>
        <end position="60"/>
    </location>
</feature>
<evidence type="ECO:0000256" key="1">
    <source>
        <dbReference type="ARBA" id="ARBA00009508"/>
    </source>
</evidence>
<reference evidence="3 4" key="1">
    <citation type="submission" date="2018-06" db="EMBL/GenBank/DDBJ databases">
        <title>Comparative genomics reveals the genomic features of Rhizophagus irregularis, R. cerebriforme, R. diaphanum and Gigaspora rosea, and their symbiotic lifestyle signature.</title>
        <authorList>
            <person name="Morin E."/>
            <person name="San Clemente H."/>
            <person name="Chen E.C.H."/>
            <person name="De La Providencia I."/>
            <person name="Hainaut M."/>
            <person name="Kuo A."/>
            <person name="Kohler A."/>
            <person name="Murat C."/>
            <person name="Tang N."/>
            <person name="Roy S."/>
            <person name="Loubradou J."/>
            <person name="Henrissat B."/>
            <person name="Grigoriev I.V."/>
            <person name="Corradi N."/>
            <person name="Roux C."/>
            <person name="Martin F.M."/>
        </authorList>
    </citation>
    <scope>NUCLEOTIDE SEQUENCE [LARGE SCALE GENOMIC DNA]</scope>
    <source>
        <strain evidence="3 4">DAOM 227022</strain>
    </source>
</reference>
<dbReference type="EMBL" id="QKYT01000044">
    <property type="protein sequence ID" value="RIA96504.1"/>
    <property type="molecule type" value="Genomic_DNA"/>
</dbReference>
<proteinExistence type="inferred from homology"/>
<comment type="caution">
    <text evidence="3">The sequence shown here is derived from an EMBL/GenBank/DDBJ whole genome shotgun (WGS) entry which is preliminary data.</text>
</comment>
<dbReference type="AlphaFoldDB" id="A0A397TNR6"/>
<sequence>MSNQLKYQVRDLYKKLLYLGREYPLGYENFFRPRLKAAFVKNRDLKDHDEIKKAIDRGEYVVKELEALYYLRKYRSLKRSYYNQLP</sequence>
<dbReference type="GO" id="GO:0022904">
    <property type="term" value="P:respiratory electron transport chain"/>
    <property type="evidence" value="ECO:0007669"/>
    <property type="project" value="TreeGrafter"/>
</dbReference>
<dbReference type="GO" id="GO:0005739">
    <property type="term" value="C:mitochondrion"/>
    <property type="evidence" value="ECO:0007669"/>
    <property type="project" value="TreeGrafter"/>
</dbReference>
<dbReference type="PANTHER" id="PTHR21024:SF0">
    <property type="entry name" value="ELECTRON TRANSFER FLAVOPROTEIN REGULATORY FACTOR 1"/>
    <property type="match status" value="1"/>
</dbReference>
<organism evidence="3 4">
    <name type="scientific">Glomus cerebriforme</name>
    <dbReference type="NCBI Taxonomy" id="658196"/>
    <lineage>
        <taxon>Eukaryota</taxon>
        <taxon>Fungi</taxon>
        <taxon>Fungi incertae sedis</taxon>
        <taxon>Mucoromycota</taxon>
        <taxon>Glomeromycotina</taxon>
        <taxon>Glomeromycetes</taxon>
        <taxon>Glomerales</taxon>
        <taxon>Glomeraceae</taxon>
        <taxon>Glomus</taxon>
    </lineage>
</organism>
<name>A0A397TNR6_9GLOM</name>
<evidence type="ECO:0000313" key="4">
    <source>
        <dbReference type="Proteomes" id="UP000265703"/>
    </source>
</evidence>
<dbReference type="CDD" id="cd20265">
    <property type="entry name" value="Complex1_LYR_ETFRF1_LYRM5"/>
    <property type="match status" value="1"/>
</dbReference>
<comment type="similarity">
    <text evidence="1">Belongs to the complex I LYR family.</text>
</comment>
<dbReference type="STRING" id="658196.A0A397TNR6"/>
<evidence type="ECO:0000259" key="2">
    <source>
        <dbReference type="Pfam" id="PF05347"/>
    </source>
</evidence>
<gene>
    <name evidence="3" type="ORF">C1645_754904</name>
</gene>
<dbReference type="InterPro" id="IPR052000">
    <property type="entry name" value="ETFRF1"/>
</dbReference>
<dbReference type="PANTHER" id="PTHR21024">
    <property type="entry name" value="GROWTH HORMONE-INDUCIBLE SOLUBLE PROTEIN-RELATED"/>
    <property type="match status" value="1"/>
</dbReference>
<accession>A0A397TNR6</accession>
<evidence type="ECO:0000313" key="3">
    <source>
        <dbReference type="EMBL" id="RIA96504.1"/>
    </source>
</evidence>
<protein>
    <submittedName>
        <fullName evidence="3">LYR motif-containing protein 5B</fullName>
    </submittedName>
</protein>
<keyword evidence="4" id="KW-1185">Reference proteome</keyword>
<dbReference type="OrthoDB" id="10258445at2759"/>